<keyword evidence="1" id="KW-1185">Reference proteome</keyword>
<evidence type="ECO:0000313" key="1">
    <source>
        <dbReference type="Proteomes" id="UP000046393"/>
    </source>
</evidence>
<dbReference type="Proteomes" id="UP000046393">
    <property type="component" value="Unplaced"/>
</dbReference>
<accession>A0A0N5ADK3</accession>
<dbReference type="AlphaFoldDB" id="A0A0N5ADK3"/>
<sequence length="262" mass="29381">MLPTDNRICTTENDSVDNQFAEKLPRLNSITDKYNRFKVEKLSNVYCVVLNDTINNGESLLRVATSSVYRSDKNGDNAVLHMSVGADRYSMYISDTLADGDKQGVCPNVLVFGIISDTFEQGMAAIKHIREVEKPKLRPRQPLILFGYKTNAARGRETDSKLLKELSNLSDELQAYRCLDCSAVNRPTIRTVLAMALLAARPYISEFRSLSELRFDDDMPVVNTVSMPTISMPHGSRPANKRKIFARILPHKATVSKMCSVQ</sequence>
<dbReference type="WBParaSite" id="SMUV_0000226001-mRNA-1">
    <property type="protein sequence ID" value="SMUV_0000226001-mRNA-1"/>
    <property type="gene ID" value="SMUV_0000226001"/>
</dbReference>
<organism evidence="1 2">
    <name type="scientific">Syphacia muris</name>
    <dbReference type="NCBI Taxonomy" id="451379"/>
    <lineage>
        <taxon>Eukaryota</taxon>
        <taxon>Metazoa</taxon>
        <taxon>Ecdysozoa</taxon>
        <taxon>Nematoda</taxon>
        <taxon>Chromadorea</taxon>
        <taxon>Rhabditida</taxon>
        <taxon>Spirurina</taxon>
        <taxon>Oxyuridomorpha</taxon>
        <taxon>Oxyuroidea</taxon>
        <taxon>Oxyuridae</taxon>
        <taxon>Syphacia</taxon>
    </lineage>
</organism>
<evidence type="ECO:0000313" key="2">
    <source>
        <dbReference type="WBParaSite" id="SMUV_0000226001-mRNA-1"/>
    </source>
</evidence>
<proteinExistence type="predicted"/>
<reference evidence="2" key="1">
    <citation type="submission" date="2016-04" db="UniProtKB">
        <authorList>
            <consortium name="WormBaseParasite"/>
        </authorList>
    </citation>
    <scope>IDENTIFICATION</scope>
</reference>
<protein>
    <submittedName>
        <fullName evidence="2">Copine domain-containing protein</fullName>
    </submittedName>
</protein>
<name>A0A0N5ADK3_9BILA</name>